<evidence type="ECO:0000313" key="10">
    <source>
        <dbReference type="EMBL" id="QHS80430.1"/>
    </source>
</evidence>
<dbReference type="PROSITE" id="PS51192">
    <property type="entry name" value="HELICASE_ATP_BIND_1"/>
    <property type="match status" value="1"/>
</dbReference>
<dbReference type="InterPro" id="IPR001650">
    <property type="entry name" value="Helicase_C-like"/>
</dbReference>
<comment type="similarity">
    <text evidence="6">Belongs to the DEAD box helicase family. DDX6/DHH1 subfamily.</text>
</comment>
<evidence type="ECO:0000259" key="7">
    <source>
        <dbReference type="PROSITE" id="PS51192"/>
    </source>
</evidence>
<dbReference type="GO" id="GO:0016787">
    <property type="term" value="F:hydrolase activity"/>
    <property type="evidence" value="ECO:0007669"/>
    <property type="project" value="UniProtKB-KW"/>
</dbReference>
<keyword evidence="4" id="KW-0347">Helicase</keyword>
<protein>
    <recommendedName>
        <fullName evidence="12">Helicase</fullName>
    </recommendedName>
</protein>
<dbReference type="GO" id="GO:0003676">
    <property type="term" value="F:nucleic acid binding"/>
    <property type="evidence" value="ECO:0007669"/>
    <property type="project" value="InterPro"/>
</dbReference>
<evidence type="ECO:0000259" key="8">
    <source>
        <dbReference type="PROSITE" id="PS51194"/>
    </source>
</evidence>
<dbReference type="SMART" id="SM00487">
    <property type="entry name" value="DEXDc"/>
    <property type="match status" value="1"/>
</dbReference>
<dbReference type="InterPro" id="IPR014001">
    <property type="entry name" value="Helicase_ATP-bd"/>
</dbReference>
<dbReference type="InterPro" id="IPR027417">
    <property type="entry name" value="P-loop_NTPase"/>
</dbReference>
<feature type="domain" description="DEAD-box RNA helicase Q" evidence="9">
    <location>
        <begin position="13"/>
        <end position="41"/>
    </location>
</feature>
<evidence type="ECO:0000256" key="1">
    <source>
        <dbReference type="ARBA" id="ARBA00004496"/>
    </source>
</evidence>
<dbReference type="InterPro" id="IPR014014">
    <property type="entry name" value="RNA_helicase_DEAD_Q_motif"/>
</dbReference>
<dbReference type="Pfam" id="PF00271">
    <property type="entry name" value="Helicase_C"/>
    <property type="match status" value="1"/>
</dbReference>
<reference evidence="11" key="1">
    <citation type="journal article" date="2020" name="Nature">
        <title>Giant virus diversity and host interactions through global metagenomics.</title>
        <authorList>
            <person name="Schulz F."/>
            <person name="Roux S."/>
            <person name="Paez-Espino D."/>
            <person name="Jungbluth S."/>
            <person name="Walsh D.A."/>
            <person name="Denef V.J."/>
            <person name="McMahon K.D."/>
            <person name="Konstantinidis K.T."/>
            <person name="Eloe-Fadrosh E.A."/>
            <person name="Kyrpides N.C."/>
            <person name="Woyke T."/>
        </authorList>
    </citation>
    <scope>NUCLEOTIDE SEQUENCE</scope>
    <source>
        <strain evidence="11">GVMAG-M-3300024261-37</strain>
        <strain evidence="10">GVMAG-S-1039698-54</strain>
    </source>
</reference>
<proteinExistence type="inferred from homology"/>
<dbReference type="Pfam" id="PF00270">
    <property type="entry name" value="DEAD"/>
    <property type="match status" value="1"/>
</dbReference>
<evidence type="ECO:0000256" key="4">
    <source>
        <dbReference type="ARBA" id="ARBA00022806"/>
    </source>
</evidence>
<dbReference type="GO" id="GO:0005737">
    <property type="term" value="C:cytoplasm"/>
    <property type="evidence" value="ECO:0007669"/>
    <property type="project" value="UniProtKB-SubCell"/>
</dbReference>
<feature type="domain" description="Helicase ATP-binding" evidence="7">
    <location>
        <begin position="50"/>
        <end position="221"/>
    </location>
</feature>
<evidence type="ECO:0008006" key="12">
    <source>
        <dbReference type="Google" id="ProtNLM"/>
    </source>
</evidence>
<dbReference type="PANTHER" id="PTHR47960">
    <property type="entry name" value="DEAD-BOX ATP-DEPENDENT RNA HELICASE 50"/>
    <property type="match status" value="1"/>
</dbReference>
<organism evidence="11">
    <name type="scientific">viral metagenome</name>
    <dbReference type="NCBI Taxonomy" id="1070528"/>
    <lineage>
        <taxon>unclassified sequences</taxon>
        <taxon>metagenomes</taxon>
        <taxon>organismal metagenomes</taxon>
    </lineage>
</organism>
<dbReference type="EMBL" id="MN740679">
    <property type="protein sequence ID" value="QHS80430.1"/>
    <property type="molecule type" value="Genomic_DNA"/>
</dbReference>
<evidence type="ECO:0000256" key="3">
    <source>
        <dbReference type="ARBA" id="ARBA00022801"/>
    </source>
</evidence>
<dbReference type="PROSITE" id="PS51195">
    <property type="entry name" value="Q_MOTIF"/>
    <property type="match status" value="1"/>
</dbReference>
<dbReference type="PROSITE" id="PS00039">
    <property type="entry name" value="DEAD_ATP_HELICASE"/>
    <property type="match status" value="1"/>
</dbReference>
<evidence type="ECO:0000256" key="2">
    <source>
        <dbReference type="ARBA" id="ARBA00022741"/>
    </source>
</evidence>
<evidence type="ECO:0000259" key="9">
    <source>
        <dbReference type="PROSITE" id="PS51195"/>
    </source>
</evidence>
<dbReference type="PROSITE" id="PS51194">
    <property type="entry name" value="HELICASE_CTER"/>
    <property type="match status" value="1"/>
</dbReference>
<comment type="subcellular location">
    <subcellularLocation>
        <location evidence="1">Cytoplasm</location>
    </subcellularLocation>
</comment>
<dbReference type="GO" id="GO:0003724">
    <property type="term" value="F:RNA helicase activity"/>
    <property type="evidence" value="ECO:0007669"/>
    <property type="project" value="InterPro"/>
</dbReference>
<dbReference type="InterPro" id="IPR000629">
    <property type="entry name" value="RNA-helicase_DEAD-box_CS"/>
</dbReference>
<dbReference type="SMART" id="SM00490">
    <property type="entry name" value="HELICc"/>
    <property type="match status" value="1"/>
</dbReference>
<dbReference type="InterPro" id="IPR011545">
    <property type="entry name" value="DEAD/DEAH_box_helicase_dom"/>
</dbReference>
<accession>A0A6C0IR95</accession>
<evidence type="ECO:0000256" key="5">
    <source>
        <dbReference type="ARBA" id="ARBA00022840"/>
    </source>
</evidence>
<dbReference type="GO" id="GO:0005524">
    <property type="term" value="F:ATP binding"/>
    <property type="evidence" value="ECO:0007669"/>
    <property type="project" value="UniProtKB-KW"/>
</dbReference>
<dbReference type="CDD" id="cd18787">
    <property type="entry name" value="SF2_C_DEAD"/>
    <property type="match status" value="1"/>
</dbReference>
<keyword evidence="3" id="KW-0378">Hydrolase</keyword>
<sequence length="395" mass="44932">MSSSDKNYIIENWEDETLNLNNDLLRGIYSFGFEKPSSIQKTGLHPFIYNRHKGNLRDIIAQAQSGTGKTGLFVIGALQLIDAQLKEPQVIILAPTRELAEQSYNVAKNLSNFMDVEVILLKGGTSVSANKKDLLEKKPQLCIGTPGRIQDMIRRQCLKIKSLKTLIIDEADEMLSQGFKEQMYKIFNAMPDTIQIGLFSATMPAELDDLTKAITRNPTKILVKNEELTLQGIAQYYINLADDSQKYDCMKDLFSGLSISQAIIYCNSVSRVNDLEEAMVADDFPVKKIHGKMQEKERSLIFKQFKNGGCRVLITSDLFARGIDVQQVSIVINFDIPRNENTYLHRIGRSGRWGRKGIAINFQTKYDTNRLQKFQDYYQTVIHEMPVDFTKHLQP</sequence>
<dbReference type="EMBL" id="MN740232">
    <property type="protein sequence ID" value="QHT94936.1"/>
    <property type="molecule type" value="Genomic_DNA"/>
</dbReference>
<evidence type="ECO:0000256" key="6">
    <source>
        <dbReference type="ARBA" id="ARBA00038316"/>
    </source>
</evidence>
<dbReference type="SUPFAM" id="SSF52540">
    <property type="entry name" value="P-loop containing nucleoside triphosphate hydrolases"/>
    <property type="match status" value="1"/>
</dbReference>
<keyword evidence="5" id="KW-0067">ATP-binding</keyword>
<feature type="domain" description="Helicase C-terminal" evidence="8">
    <location>
        <begin position="232"/>
        <end position="393"/>
    </location>
</feature>
<dbReference type="Gene3D" id="3.40.50.300">
    <property type="entry name" value="P-loop containing nucleotide triphosphate hydrolases"/>
    <property type="match status" value="2"/>
</dbReference>
<keyword evidence="2" id="KW-0547">Nucleotide-binding</keyword>
<dbReference type="AlphaFoldDB" id="A0A6C0IR95"/>
<evidence type="ECO:0000313" key="11">
    <source>
        <dbReference type="EMBL" id="QHT94936.1"/>
    </source>
</evidence>
<name>A0A6C0IR95_9ZZZZ</name>